<accession>A0ABQ0J709</accession>
<comment type="caution">
    <text evidence="1">The sequence shown here is derived from an EMBL/GenBank/DDBJ whole genome shotgun (WGS) entry which is preliminary data.</text>
</comment>
<dbReference type="EMBL" id="BBMS01000004">
    <property type="protein sequence ID" value="GAL24501.1"/>
    <property type="molecule type" value="Genomic_DNA"/>
</dbReference>
<reference evidence="2" key="1">
    <citation type="submission" date="2014-09" db="EMBL/GenBank/DDBJ databases">
        <title>Vibrio variabilis JCM 19239. (C206) whole genome shotgun sequence.</title>
        <authorList>
            <person name="Sawabe T."/>
            <person name="Meirelles P."/>
            <person name="Nakanishi M."/>
            <person name="Sayaka M."/>
            <person name="Hattori M."/>
            <person name="Ohkuma M."/>
        </authorList>
    </citation>
    <scope>NUCLEOTIDE SEQUENCE [LARGE SCALE GENOMIC DNA]</scope>
    <source>
        <strain evidence="2">JCM 19239</strain>
    </source>
</reference>
<organism evidence="1 2">
    <name type="scientific">Vibrio variabilis</name>
    <dbReference type="NCBI Taxonomy" id="990271"/>
    <lineage>
        <taxon>Bacteria</taxon>
        <taxon>Pseudomonadati</taxon>
        <taxon>Pseudomonadota</taxon>
        <taxon>Gammaproteobacteria</taxon>
        <taxon>Vibrionales</taxon>
        <taxon>Vibrionaceae</taxon>
        <taxon>Vibrio</taxon>
    </lineage>
</organism>
<proteinExistence type="predicted"/>
<sequence length="56" mass="6214">MYLSRCDGEKAPFFTRILDKIDALFADIIQTPNDLKVIMSMSANNPTSSSMALSMI</sequence>
<gene>
    <name evidence="1" type="ORF">JCM19239_1955</name>
</gene>
<name>A0ABQ0J709_9VIBR</name>
<evidence type="ECO:0000313" key="1">
    <source>
        <dbReference type="EMBL" id="GAL24501.1"/>
    </source>
</evidence>
<keyword evidence="2" id="KW-1185">Reference proteome</keyword>
<evidence type="ECO:0000313" key="2">
    <source>
        <dbReference type="Proteomes" id="UP000029223"/>
    </source>
</evidence>
<dbReference type="Proteomes" id="UP000029223">
    <property type="component" value="Unassembled WGS sequence"/>
</dbReference>
<protein>
    <submittedName>
        <fullName evidence="1">Uncharacterized protein</fullName>
    </submittedName>
</protein>